<feature type="compositionally biased region" description="Polar residues" evidence="1">
    <location>
        <begin position="273"/>
        <end position="283"/>
    </location>
</feature>
<evidence type="ECO:0000313" key="3">
    <source>
        <dbReference type="EMBL" id="CAH0476153.1"/>
    </source>
</evidence>
<sequence length="661" mass="69225">MTQSRRTPALCFWSLLLVVVLLMTFVITVSAQIRDSLTVVPVDIAFSGDEAGLDALASTDMTLGTVKPATGKDDESSATSLLRRSSTPQTLNTLVEHSATASPSNNAPGVIELPPGVTIVPPGVTAIPPGVTIVPPGVTAIPPGVTATPPGVTEIPPGVTATPPGVTETPPGVTAIPPGVTETPPGVTEILPGVTEVPPRMAGAPTTAPLSTDALSTGHVATHYPANHPATTSVTTAPAATTPTSATTIPATIPTEDTTTLLPFVPPRAIPTLSPNASESTPGRSGLDSISTSGSIFDSSNTALDSADNSVKDMSTEGTEGKELTLAPITPDDTDIKANAPTDTYDSSSGPNASASSDQSLDGWKLALVIIGAVCVVVASIYFVHKHHVRNAAANKRDRDSFEQRALESFFGQNRVTVPRETAVSSLNFVTDILTPRNGNAASTLFGKRSNTEMQMAVARSTAQGFHQSATSSIHRPTDNYHTNEFDPFTANESLITSSKTSPVIQSESEYFSTSSVSLGSIAPSILSSQGSLQPSIFDVGIRNTNLTDRSNSGFSVSLALSDSEIYRMSDQIPEGSVLRRGAPQLSASTKLRGYSSRNSDDFSIDESYVESFRTRLTQDNFSFFTTDSYETQTTQGIDDDDEDILSTTLSKNSEMSEGEI</sequence>
<feature type="region of interest" description="Disordered" evidence="1">
    <location>
        <begin position="633"/>
        <end position="661"/>
    </location>
</feature>
<evidence type="ECO:0000256" key="2">
    <source>
        <dbReference type="SAM" id="SignalP"/>
    </source>
</evidence>
<evidence type="ECO:0000256" key="1">
    <source>
        <dbReference type="SAM" id="MobiDB-lite"/>
    </source>
</evidence>
<accession>A0AAU9KS80</accession>
<feature type="signal peptide" evidence="2">
    <location>
        <begin position="1"/>
        <end position="31"/>
    </location>
</feature>
<protein>
    <recommendedName>
        <fullName evidence="7">Transmembrane protein</fullName>
    </recommendedName>
</protein>
<dbReference type="Proteomes" id="UP001160483">
    <property type="component" value="Unassembled WGS sequence"/>
</dbReference>
<reference evidence="3 5" key="1">
    <citation type="submission" date="2021-11" db="EMBL/GenBank/DDBJ databases">
        <authorList>
            <person name="Islam A."/>
            <person name="Islam S."/>
            <person name="Flora M.S."/>
            <person name="Rahman M."/>
            <person name="Ziaur R.M."/>
            <person name="Epstein J.H."/>
            <person name="Hassan M."/>
            <person name="Klassen M."/>
            <person name="Woodard K."/>
            <person name="Webb A."/>
            <person name="Webby R.J."/>
            <person name="El Zowalaty M.E."/>
        </authorList>
    </citation>
    <scope>NUCLEOTIDE SEQUENCE</scope>
    <source>
        <strain evidence="4">Pbs1</strain>
        <strain evidence="3">Pbs3</strain>
    </source>
</reference>
<feature type="region of interest" description="Disordered" evidence="1">
    <location>
        <begin position="67"/>
        <end position="89"/>
    </location>
</feature>
<evidence type="ECO:0000313" key="4">
    <source>
        <dbReference type="EMBL" id="CAH0520118.1"/>
    </source>
</evidence>
<feature type="compositionally biased region" description="Polar residues" evidence="1">
    <location>
        <begin position="646"/>
        <end position="661"/>
    </location>
</feature>
<dbReference type="EMBL" id="CAKLCB010000329">
    <property type="protein sequence ID" value="CAH0520118.1"/>
    <property type="molecule type" value="Genomic_DNA"/>
</dbReference>
<evidence type="ECO:0000313" key="5">
    <source>
        <dbReference type="Proteomes" id="UP001158986"/>
    </source>
</evidence>
<proteinExistence type="predicted"/>
<keyword evidence="5" id="KW-1185">Reference proteome</keyword>
<name>A0AAU9KS80_9STRA</name>
<organism evidence="3 6">
    <name type="scientific">Peronospora belbahrii</name>
    <dbReference type="NCBI Taxonomy" id="622444"/>
    <lineage>
        <taxon>Eukaryota</taxon>
        <taxon>Sar</taxon>
        <taxon>Stramenopiles</taxon>
        <taxon>Oomycota</taxon>
        <taxon>Peronosporomycetes</taxon>
        <taxon>Peronosporales</taxon>
        <taxon>Peronosporaceae</taxon>
        <taxon>Peronospora</taxon>
    </lineage>
</organism>
<feature type="region of interest" description="Disordered" evidence="1">
    <location>
        <begin position="227"/>
        <end position="251"/>
    </location>
</feature>
<feature type="compositionally biased region" description="Low complexity" evidence="1">
    <location>
        <begin position="77"/>
        <end position="87"/>
    </location>
</feature>
<feature type="compositionally biased region" description="Low complexity" evidence="1">
    <location>
        <begin position="288"/>
        <end position="300"/>
    </location>
</feature>
<feature type="chain" id="PRO_5043998189" description="Transmembrane protein" evidence="2">
    <location>
        <begin position="32"/>
        <end position="661"/>
    </location>
</feature>
<feature type="compositionally biased region" description="Low complexity" evidence="1">
    <location>
        <begin position="229"/>
        <end position="251"/>
    </location>
</feature>
<feature type="region of interest" description="Disordered" evidence="1">
    <location>
        <begin position="265"/>
        <end position="359"/>
    </location>
</feature>
<dbReference type="AlphaFoldDB" id="A0AAU9KS80"/>
<evidence type="ECO:0000313" key="6">
    <source>
        <dbReference type="Proteomes" id="UP001160483"/>
    </source>
</evidence>
<evidence type="ECO:0008006" key="7">
    <source>
        <dbReference type="Google" id="ProtNLM"/>
    </source>
</evidence>
<dbReference type="EMBL" id="CAKKTJ010000138">
    <property type="protein sequence ID" value="CAH0476153.1"/>
    <property type="molecule type" value="Genomic_DNA"/>
</dbReference>
<gene>
    <name evidence="4" type="ORF">PBS001_LOCUS6620</name>
    <name evidence="3" type="ORF">PBS003_LOCUS2945</name>
</gene>
<keyword evidence="2" id="KW-0732">Signal</keyword>
<feature type="compositionally biased region" description="Low complexity" evidence="1">
    <location>
        <begin position="346"/>
        <end position="359"/>
    </location>
</feature>
<feature type="compositionally biased region" description="Basic and acidic residues" evidence="1">
    <location>
        <begin position="310"/>
        <end position="323"/>
    </location>
</feature>
<dbReference type="Proteomes" id="UP001158986">
    <property type="component" value="Unassembled WGS sequence"/>
</dbReference>
<comment type="caution">
    <text evidence="3">The sequence shown here is derived from an EMBL/GenBank/DDBJ whole genome shotgun (WGS) entry which is preliminary data.</text>
</comment>